<reference evidence="1" key="1">
    <citation type="submission" date="2014-11" db="EMBL/GenBank/DDBJ databases">
        <authorList>
            <person name="Amaro Gonzalez C."/>
        </authorList>
    </citation>
    <scope>NUCLEOTIDE SEQUENCE</scope>
</reference>
<dbReference type="EMBL" id="GBXM01022459">
    <property type="protein sequence ID" value="JAH86118.1"/>
    <property type="molecule type" value="Transcribed_RNA"/>
</dbReference>
<name>A0A0E9W9F1_ANGAN</name>
<proteinExistence type="predicted"/>
<dbReference type="AlphaFoldDB" id="A0A0E9W9F1"/>
<accession>A0A0E9W9F1</accession>
<reference evidence="1" key="2">
    <citation type="journal article" date="2015" name="Fish Shellfish Immunol.">
        <title>Early steps in the European eel (Anguilla anguilla)-Vibrio vulnificus interaction in the gills: Role of the RtxA13 toxin.</title>
        <authorList>
            <person name="Callol A."/>
            <person name="Pajuelo D."/>
            <person name="Ebbesson L."/>
            <person name="Teles M."/>
            <person name="MacKenzie S."/>
            <person name="Amaro C."/>
        </authorList>
    </citation>
    <scope>NUCLEOTIDE SEQUENCE</scope>
</reference>
<evidence type="ECO:0000313" key="1">
    <source>
        <dbReference type="EMBL" id="JAH86118.1"/>
    </source>
</evidence>
<protein>
    <submittedName>
        <fullName evidence="1">Uncharacterized protein</fullName>
    </submittedName>
</protein>
<sequence>MHAATVQCIAGKLYNRAITIHWEGGVSGGHGIPTSLDTNPVHALHRTNILVYFVYWSVDRVSRRPVFPGTAP</sequence>
<organism evidence="1">
    <name type="scientific">Anguilla anguilla</name>
    <name type="common">European freshwater eel</name>
    <name type="synonym">Muraena anguilla</name>
    <dbReference type="NCBI Taxonomy" id="7936"/>
    <lineage>
        <taxon>Eukaryota</taxon>
        <taxon>Metazoa</taxon>
        <taxon>Chordata</taxon>
        <taxon>Craniata</taxon>
        <taxon>Vertebrata</taxon>
        <taxon>Euteleostomi</taxon>
        <taxon>Actinopterygii</taxon>
        <taxon>Neopterygii</taxon>
        <taxon>Teleostei</taxon>
        <taxon>Anguilliformes</taxon>
        <taxon>Anguillidae</taxon>
        <taxon>Anguilla</taxon>
    </lineage>
</organism>